<keyword evidence="6" id="KW-1133">Transmembrane helix</keyword>
<dbReference type="InterPro" id="IPR003594">
    <property type="entry name" value="HATPase_dom"/>
</dbReference>
<name>A0A948X366_9BACT</name>
<feature type="domain" description="Histidine kinase" evidence="7">
    <location>
        <begin position="637"/>
        <end position="860"/>
    </location>
</feature>
<dbReference type="Pfam" id="PF17140">
    <property type="entry name" value="DUF5113"/>
    <property type="match status" value="2"/>
</dbReference>
<comment type="caution">
    <text evidence="8">The sequence shown here is derived from an EMBL/GenBank/DDBJ whole genome shotgun (WGS) entry which is preliminary data.</text>
</comment>
<gene>
    <name evidence="8" type="ORF">H9928_10210</name>
</gene>
<reference evidence="8" key="1">
    <citation type="journal article" date="2021" name="PeerJ">
        <title>Extensive microbial diversity within the chicken gut microbiome revealed by metagenomics and culture.</title>
        <authorList>
            <person name="Gilroy R."/>
            <person name="Ravi A."/>
            <person name="Getino M."/>
            <person name="Pursley I."/>
            <person name="Horton D.L."/>
            <person name="Alikhan N.F."/>
            <person name="Baker D."/>
            <person name="Gharbi K."/>
            <person name="Hall N."/>
            <person name="Watson M."/>
            <person name="Adriaenssens E.M."/>
            <person name="Foster-Nyarko E."/>
            <person name="Jarju S."/>
            <person name="Secka A."/>
            <person name="Antonio M."/>
            <person name="Oren A."/>
            <person name="Chaudhuri R.R."/>
            <person name="La Ragione R."/>
            <person name="Hildebrand F."/>
            <person name="Pallen M.J."/>
        </authorList>
    </citation>
    <scope>NUCLEOTIDE SEQUENCE</scope>
    <source>
        <strain evidence="8">8470</strain>
    </source>
</reference>
<evidence type="ECO:0000256" key="2">
    <source>
        <dbReference type="ARBA" id="ARBA00012438"/>
    </source>
</evidence>
<dbReference type="Proteomes" id="UP000784286">
    <property type="component" value="Unassembled WGS sequence"/>
</dbReference>
<dbReference type="InterPro" id="IPR050736">
    <property type="entry name" value="Sensor_HK_Regulatory"/>
</dbReference>
<dbReference type="SMART" id="SM00387">
    <property type="entry name" value="HATPase_c"/>
    <property type="match status" value="2"/>
</dbReference>
<dbReference type="InterPro" id="IPR004358">
    <property type="entry name" value="Sig_transdc_His_kin-like_C"/>
</dbReference>
<evidence type="ECO:0000313" key="9">
    <source>
        <dbReference type="Proteomes" id="UP000784286"/>
    </source>
</evidence>
<dbReference type="SMART" id="SM00028">
    <property type="entry name" value="TPR"/>
    <property type="match status" value="2"/>
</dbReference>
<evidence type="ECO:0000313" key="8">
    <source>
        <dbReference type="EMBL" id="MBU3856905.1"/>
    </source>
</evidence>
<evidence type="ECO:0000256" key="6">
    <source>
        <dbReference type="SAM" id="Phobius"/>
    </source>
</evidence>
<dbReference type="InterPro" id="IPR005467">
    <property type="entry name" value="His_kinase_dom"/>
</dbReference>
<sequence length="1466" mass="168006">MVLYDLKDGIGWVAWLWMLVLASCKPSASRLNDEKVDSLNCLSYEMRYKNLEEASRLADQAWKLAVEGGSAKKAEALNNRGFCAFMRMDFERAASLYKRATDAGRNEIERLVADVGMMKICQRTSMNKEFYDYRNSALNRIRRIREEGRLQDERLQKRFDYALSEFYIVSGVYYYYLDQEAEALASIDSIPLSSLRNDRGQWLYYMYMRGSGGMYQAPTREETVLGEFSYLVECLQASSDSGYIYFEANALQAMAEMLNFRRNRQLLVRERAGLLRMVNPEELPVDSLPLRFARHALKLFKEYGDWYQISGTYRTIATYYNYSGQSEKALPNLQTALDYVNLHHERYYHCEDTTDRLRTFIPNAASSIELKWINEEGIKTVPEWVARLREQLSRSYSALGMKAESDYNRNIYLDILDYTRQDKELESRYVALEREGRQLNVLLVMVIGGLFAFACLFVVLNRYWRKKNLAYVERLKQVLLLCQHITGSVPADAVSQDEVALAVSETLRKGLDAMFGVSDLQICLADMDGEEAVPDDDRTVRSFALVSPGKTVQVGTLRLFLSAALHKEDMALLNLLLPYVAWTIENGLNLVSLDDEKKQFEKEQYIHRQHLIDNKCRNEVKKACLSIVTGILPFIDRMVNEIRKLRTEALRQNDEVSRMRLDYIGELADKINEYNDILALWIKLRQGTLSLKIENFALRDLFAVAAKGRRSFEMKHLQLVVKDTDAVVKADKALTLFMINTLADNARKYTQEGGHVELKADEGENYVEVSVTDDGPGLSESDIHRILDEKVYDSSVIGMDTASDVSQLHKQKGHGFGLMNCKGIIEKYRKTNKVFDVCLFRIESAPGKGSRFYFRLPKGISRALLAAGMVCAVGLGACSKATSGTVSAAADPLHVSHYDSLLAIANDYANWVYDCNVNGDYQTAIRLADSVLYFMNTHYLEYSGRKSPLLSLYDTDEAGELTWLANRFDTDYYILLDVRNEAAVASLALKDFRRYRYNNAAYVSLYKRLSRDSSLEEYCLQMRQSAGNKLIALSIFVIIVLGCFIAYYVLYFRRRFRYRYNMEQVFAVNKAVFSASLNAEGNNVASDVLDAMFVEMNELLPLENLALAVMDEETHSLRFTCLQKADGEDWEEYLRKCYETGKPSWVREGGWSCLPLWIEAGGDSRCIGVLALKAERSDIREEDRLLVELVCNYMAVILYNTIVQVSRKCRDIELAQDEARRVLFEENQLHVQNMVLDNCLSTIKHETVYYPNRILQMVNRLGEMDGMEKKAVLDDMAELVEYYKDIFTLLASCAARQLEEVTFRRMEVDMKALADEGMKYFSKLMRKQDFAVELTVESQPLCATGDPVLLLFLLQNLIDEAVRVRVPGHLKLIIRQDGDFVRTDFIDSRREMTPEELNGLFYPDKRRMCGGADGMTLTGTEYLVCKQIVRDHDEFAGKRGCRINACRAEGGGFAVWFTVPFRRKNK</sequence>
<dbReference type="Pfam" id="PF02518">
    <property type="entry name" value="HATPase_c"/>
    <property type="match status" value="2"/>
</dbReference>
<evidence type="ECO:0000256" key="3">
    <source>
        <dbReference type="ARBA" id="ARBA00022679"/>
    </source>
</evidence>
<feature type="transmembrane region" description="Helical" evidence="6">
    <location>
        <begin position="1030"/>
        <end position="1052"/>
    </location>
</feature>
<keyword evidence="4" id="KW-0418">Kinase</keyword>
<dbReference type="PANTHER" id="PTHR43711:SF31">
    <property type="entry name" value="HISTIDINE KINASE"/>
    <property type="match status" value="1"/>
</dbReference>
<dbReference type="EC" id="2.7.13.3" evidence="2"/>
<evidence type="ECO:0000256" key="4">
    <source>
        <dbReference type="ARBA" id="ARBA00022777"/>
    </source>
</evidence>
<reference evidence="8" key="2">
    <citation type="submission" date="2021-04" db="EMBL/GenBank/DDBJ databases">
        <authorList>
            <person name="Gilroy R."/>
        </authorList>
    </citation>
    <scope>NUCLEOTIDE SEQUENCE</scope>
    <source>
        <strain evidence="8">8470</strain>
    </source>
</reference>
<dbReference type="InterPro" id="IPR011990">
    <property type="entry name" value="TPR-like_helical_dom_sf"/>
</dbReference>
<dbReference type="InterPro" id="IPR036890">
    <property type="entry name" value="HATPase_C_sf"/>
</dbReference>
<dbReference type="InterPro" id="IPR033406">
    <property type="entry name" value="DUF5113"/>
</dbReference>
<dbReference type="PANTHER" id="PTHR43711">
    <property type="entry name" value="TWO-COMPONENT HISTIDINE KINASE"/>
    <property type="match status" value="1"/>
</dbReference>
<dbReference type="PROSITE" id="PS51257">
    <property type="entry name" value="PROKAR_LIPOPROTEIN"/>
    <property type="match status" value="1"/>
</dbReference>
<keyword evidence="3" id="KW-0808">Transferase</keyword>
<dbReference type="PRINTS" id="PR00344">
    <property type="entry name" value="BCTRLSENSOR"/>
</dbReference>
<dbReference type="InterPro" id="IPR033405">
    <property type="entry name" value="DUF5112"/>
</dbReference>
<evidence type="ECO:0000256" key="5">
    <source>
        <dbReference type="ARBA" id="ARBA00023012"/>
    </source>
</evidence>
<dbReference type="GO" id="GO:0004673">
    <property type="term" value="F:protein histidine kinase activity"/>
    <property type="evidence" value="ECO:0007669"/>
    <property type="project" value="UniProtKB-EC"/>
</dbReference>
<keyword evidence="5" id="KW-0902">Two-component regulatory system</keyword>
<dbReference type="SUPFAM" id="SSF55874">
    <property type="entry name" value="ATPase domain of HSP90 chaperone/DNA topoisomerase II/histidine kinase"/>
    <property type="match status" value="2"/>
</dbReference>
<organism evidence="8 9">
    <name type="scientific">Candidatus Phocaeicola excrementipullorum</name>
    <dbReference type="NCBI Taxonomy" id="2838731"/>
    <lineage>
        <taxon>Bacteria</taxon>
        <taxon>Pseudomonadati</taxon>
        <taxon>Bacteroidota</taxon>
        <taxon>Bacteroidia</taxon>
        <taxon>Bacteroidales</taxon>
        <taxon>Bacteroidaceae</taxon>
        <taxon>Phocaeicola</taxon>
    </lineage>
</organism>
<dbReference type="Gene3D" id="3.30.565.10">
    <property type="entry name" value="Histidine kinase-like ATPase, C-terminal domain"/>
    <property type="match status" value="2"/>
</dbReference>
<dbReference type="GO" id="GO:0000160">
    <property type="term" value="P:phosphorelay signal transduction system"/>
    <property type="evidence" value="ECO:0007669"/>
    <property type="project" value="UniProtKB-KW"/>
</dbReference>
<dbReference type="PROSITE" id="PS50109">
    <property type="entry name" value="HIS_KIN"/>
    <property type="match status" value="1"/>
</dbReference>
<keyword evidence="6" id="KW-0472">Membrane</keyword>
<evidence type="ECO:0000259" key="7">
    <source>
        <dbReference type="PROSITE" id="PS50109"/>
    </source>
</evidence>
<dbReference type="EMBL" id="JAHLFJ010000089">
    <property type="protein sequence ID" value="MBU3856905.1"/>
    <property type="molecule type" value="Genomic_DNA"/>
</dbReference>
<comment type="catalytic activity">
    <reaction evidence="1">
        <text>ATP + protein L-histidine = ADP + protein N-phospho-L-histidine.</text>
        <dbReference type="EC" id="2.7.13.3"/>
    </reaction>
</comment>
<keyword evidence="6" id="KW-0812">Transmembrane</keyword>
<proteinExistence type="predicted"/>
<accession>A0A948X366</accession>
<feature type="transmembrane region" description="Helical" evidence="6">
    <location>
        <begin position="439"/>
        <end position="460"/>
    </location>
</feature>
<dbReference type="Pfam" id="PF17139">
    <property type="entry name" value="DUF5112"/>
    <property type="match status" value="1"/>
</dbReference>
<dbReference type="SUPFAM" id="SSF48452">
    <property type="entry name" value="TPR-like"/>
    <property type="match status" value="1"/>
</dbReference>
<dbReference type="CDD" id="cd00075">
    <property type="entry name" value="HATPase"/>
    <property type="match status" value="1"/>
</dbReference>
<dbReference type="InterPro" id="IPR019734">
    <property type="entry name" value="TPR_rpt"/>
</dbReference>
<evidence type="ECO:0000256" key="1">
    <source>
        <dbReference type="ARBA" id="ARBA00000085"/>
    </source>
</evidence>
<protein>
    <recommendedName>
        <fullName evidence="2">histidine kinase</fullName>
        <ecNumber evidence="2">2.7.13.3</ecNumber>
    </recommendedName>
</protein>